<dbReference type="InterPro" id="IPR023404">
    <property type="entry name" value="rSAM_horseshoe"/>
</dbReference>
<dbReference type="CDD" id="cd01335">
    <property type="entry name" value="Radical_SAM"/>
    <property type="match status" value="1"/>
</dbReference>
<reference evidence="18 19" key="2">
    <citation type="submission" date="2017-10" db="EMBL/GenBank/DDBJ databases">
        <authorList>
            <person name="Banno H."/>
            <person name="Chua N.-H."/>
        </authorList>
    </citation>
    <scope>NUCLEOTIDE SEQUENCE [LARGE SCALE GENOMIC DNA]</scope>
    <source>
        <strain evidence="18 19">JK626</strain>
    </source>
</reference>
<dbReference type="SFLD" id="SFLDG01061">
    <property type="entry name" value="methylthiotransferase"/>
    <property type="match status" value="1"/>
</dbReference>
<comment type="catalytic activity">
    <reaction evidence="13">
        <text>N(6)-L-threonylcarbamoyladenosine(37) in tRNA + (sulfur carrier)-SH + AH2 + 2 S-adenosyl-L-methionine = 2-methylsulfanyl-N(6)-L-threonylcarbamoyladenosine(37) in tRNA + (sulfur carrier)-H + 5'-deoxyadenosine + L-methionine + A + S-adenosyl-L-homocysteine + 2 H(+)</text>
        <dbReference type="Rhea" id="RHEA:37075"/>
        <dbReference type="Rhea" id="RHEA-COMP:10163"/>
        <dbReference type="Rhea" id="RHEA-COMP:11092"/>
        <dbReference type="Rhea" id="RHEA-COMP:14737"/>
        <dbReference type="Rhea" id="RHEA-COMP:14739"/>
        <dbReference type="ChEBI" id="CHEBI:13193"/>
        <dbReference type="ChEBI" id="CHEBI:15378"/>
        <dbReference type="ChEBI" id="CHEBI:17319"/>
        <dbReference type="ChEBI" id="CHEBI:17499"/>
        <dbReference type="ChEBI" id="CHEBI:29917"/>
        <dbReference type="ChEBI" id="CHEBI:57844"/>
        <dbReference type="ChEBI" id="CHEBI:57856"/>
        <dbReference type="ChEBI" id="CHEBI:59789"/>
        <dbReference type="ChEBI" id="CHEBI:64428"/>
        <dbReference type="ChEBI" id="CHEBI:74418"/>
        <dbReference type="ChEBI" id="CHEBI:74420"/>
        <dbReference type="EC" id="2.8.4.5"/>
    </reaction>
</comment>
<dbReference type="SFLD" id="SFLDF00295">
    <property type="entry name" value="threonylcarbamoyladenosine_tRN"/>
    <property type="match status" value="1"/>
</dbReference>
<dbReference type="PROSITE" id="PS01278">
    <property type="entry name" value="MTTASE_RADICAL"/>
    <property type="match status" value="1"/>
</dbReference>
<dbReference type="GO" id="GO:0051539">
    <property type="term" value="F:4 iron, 4 sulfur cluster binding"/>
    <property type="evidence" value="ECO:0007669"/>
    <property type="project" value="UniProtKB-KW"/>
</dbReference>
<evidence type="ECO:0000256" key="9">
    <source>
        <dbReference type="ARBA" id="ARBA00022723"/>
    </source>
</evidence>
<keyword evidence="5" id="KW-0963">Cytoplasm</keyword>
<dbReference type="EMBL" id="PDYF01000011">
    <property type="protein sequence ID" value="PHU35151.1"/>
    <property type="molecule type" value="Genomic_DNA"/>
</dbReference>
<dbReference type="InterPro" id="IPR038135">
    <property type="entry name" value="Methylthiotransferase_N_sf"/>
</dbReference>
<dbReference type="SMART" id="SM00729">
    <property type="entry name" value="Elp3"/>
    <property type="match status" value="1"/>
</dbReference>
<feature type="domain" description="MTTase N-terminal" evidence="16">
    <location>
        <begin position="2"/>
        <end position="114"/>
    </location>
</feature>
<feature type="domain" description="Radical SAM core" evidence="17">
    <location>
        <begin position="144"/>
        <end position="374"/>
    </location>
</feature>
<dbReference type="RefSeq" id="WP_099391921.1">
    <property type="nucleotide sequence ID" value="NZ_PDYF01000011.1"/>
</dbReference>
<dbReference type="InterPro" id="IPR058240">
    <property type="entry name" value="rSAM_sf"/>
</dbReference>
<evidence type="ECO:0000256" key="7">
    <source>
        <dbReference type="ARBA" id="ARBA00022691"/>
    </source>
</evidence>
<dbReference type="NCBIfam" id="TIGR00089">
    <property type="entry name" value="MiaB/RimO family radical SAM methylthiotransferase"/>
    <property type="match status" value="1"/>
</dbReference>
<dbReference type="PROSITE" id="PS51918">
    <property type="entry name" value="RADICAL_SAM"/>
    <property type="match status" value="1"/>
</dbReference>
<dbReference type="InterPro" id="IPR006638">
    <property type="entry name" value="Elp3/MiaA/NifB-like_rSAM"/>
</dbReference>
<dbReference type="InterPro" id="IPR013848">
    <property type="entry name" value="Methylthiotransferase_N"/>
</dbReference>
<evidence type="ECO:0000256" key="15">
    <source>
        <dbReference type="ARBA" id="ARBA00069898"/>
    </source>
</evidence>
<evidence type="ECO:0000256" key="12">
    <source>
        <dbReference type="ARBA" id="ARBA00031213"/>
    </source>
</evidence>
<dbReference type="SFLD" id="SFLDS00029">
    <property type="entry name" value="Radical_SAM"/>
    <property type="match status" value="1"/>
</dbReference>
<sequence>MKKAALHNLGCKVNAYETEAMEELLKKDGFTIVGFDEMADVYVINTCSVTNIADRKSRQMIHKCKKLNPDACVVAAGCYVQNFGKEVADELGADIILGNNKKNELVGKIHEYFANLDEISGPILDWIDINDGNVSYENMVIEKDSEHTRAFVKVQDGCNQFCSYCIIPFARGRIRSRDIDDVVSEVTGLAKNGYKEVVITGIHLSSYGSGTDYSLADLLEAVEKIEGVERIRLGSLEPQIVTEDFATRVSALKKLCPHFHLSLQSGCDTVLKRMNRKYTIEEYTKGVNILRKYFDDPAITTDIIVGFPGETEEEFAITEDYVKEIAFYELHVFAYSKRKGTKAATMPDQITNAVKKQRSASLIDLGNETTLQYRKSHIGKTLDVLFEEEATIDGESYYIGFSKEYIKCAIKCDGKTDFSNCIMQVKAKEIIGDGQYLVVEI</sequence>
<evidence type="ECO:0000256" key="4">
    <source>
        <dbReference type="ARBA" id="ARBA00022485"/>
    </source>
</evidence>
<evidence type="ECO:0000259" key="17">
    <source>
        <dbReference type="PROSITE" id="PS51918"/>
    </source>
</evidence>
<dbReference type="NCBIfam" id="TIGR01579">
    <property type="entry name" value="MiaB-like-C"/>
    <property type="match status" value="1"/>
</dbReference>
<dbReference type="FunFam" id="3.80.30.20:FF:000001">
    <property type="entry name" value="tRNA-2-methylthio-N(6)-dimethylallyladenosine synthase 2"/>
    <property type="match status" value="1"/>
</dbReference>
<dbReference type="PANTHER" id="PTHR11918">
    <property type="entry name" value="RADICAL SAM PROTEINS"/>
    <property type="match status" value="1"/>
</dbReference>
<evidence type="ECO:0000256" key="8">
    <source>
        <dbReference type="ARBA" id="ARBA00022694"/>
    </source>
</evidence>
<name>A0A2G3DW24_9FIRM</name>
<dbReference type="EC" id="2.8.4.5" evidence="3"/>
<comment type="similarity">
    <text evidence="14">Belongs to the methylthiotransferase family. MtaB subfamily.</text>
</comment>
<evidence type="ECO:0000256" key="5">
    <source>
        <dbReference type="ARBA" id="ARBA00022490"/>
    </source>
</evidence>
<dbReference type="Gene3D" id="3.80.30.20">
    <property type="entry name" value="tm_1862 like domain"/>
    <property type="match status" value="1"/>
</dbReference>
<evidence type="ECO:0000256" key="3">
    <source>
        <dbReference type="ARBA" id="ARBA00013273"/>
    </source>
</evidence>
<evidence type="ECO:0000256" key="10">
    <source>
        <dbReference type="ARBA" id="ARBA00023004"/>
    </source>
</evidence>
<evidence type="ECO:0000256" key="14">
    <source>
        <dbReference type="ARBA" id="ARBA00061574"/>
    </source>
</evidence>
<organism evidence="18 19">
    <name type="scientific">Pseudobutyrivibrio ruminis</name>
    <dbReference type="NCBI Taxonomy" id="46206"/>
    <lineage>
        <taxon>Bacteria</taxon>
        <taxon>Bacillati</taxon>
        <taxon>Bacillota</taxon>
        <taxon>Clostridia</taxon>
        <taxon>Lachnospirales</taxon>
        <taxon>Lachnospiraceae</taxon>
        <taxon>Pseudobutyrivibrio</taxon>
    </lineage>
</organism>
<evidence type="ECO:0000256" key="6">
    <source>
        <dbReference type="ARBA" id="ARBA00022679"/>
    </source>
</evidence>
<evidence type="ECO:0000313" key="18">
    <source>
        <dbReference type="EMBL" id="PHU35151.1"/>
    </source>
</evidence>
<comment type="cofactor">
    <cofactor evidence="1">
        <name>[4Fe-4S] cluster</name>
        <dbReference type="ChEBI" id="CHEBI:49883"/>
    </cofactor>
</comment>
<dbReference type="Proteomes" id="UP000225889">
    <property type="component" value="Unassembled WGS sequence"/>
</dbReference>
<comment type="caution">
    <text evidence="18">The sequence shown here is derived from an EMBL/GenBank/DDBJ whole genome shotgun (WGS) entry which is preliminary data.</text>
</comment>
<evidence type="ECO:0000259" key="16">
    <source>
        <dbReference type="PROSITE" id="PS51449"/>
    </source>
</evidence>
<keyword evidence="8" id="KW-0819">tRNA processing</keyword>
<keyword evidence="11" id="KW-0411">Iron-sulfur</keyword>
<comment type="function">
    <text evidence="2">Catalyzes the methylthiolation of N6-threonylcarbamoyladenosine (t(6)A), leading to the formation of 2-methylthio-N6-threonylcarbamoyladenosine (ms(2)t(6)A) at position 37 in tRNAs that read codons beginning with adenine.</text>
</comment>
<keyword evidence="4" id="KW-0004">4Fe-4S</keyword>
<protein>
    <recommendedName>
        <fullName evidence="15">Threonylcarbamoyladenosine tRNA methylthiotransferase MtaB</fullName>
        <ecNumber evidence="3">2.8.4.5</ecNumber>
    </recommendedName>
    <alternativeName>
        <fullName evidence="12">tRNA-t(6)A37 methylthiotransferase</fullName>
    </alternativeName>
</protein>
<dbReference type="SFLD" id="SFLDG01082">
    <property type="entry name" value="B12-binding_domain_containing"/>
    <property type="match status" value="1"/>
</dbReference>
<dbReference type="GO" id="GO:0046872">
    <property type="term" value="F:metal ion binding"/>
    <property type="evidence" value="ECO:0007669"/>
    <property type="project" value="UniProtKB-KW"/>
</dbReference>
<dbReference type="InterPro" id="IPR034557">
    <property type="entry name" value="ThrcA_tRNA_MEthiotransferase"/>
</dbReference>
<gene>
    <name evidence="18" type="ORF">CSX01_07425</name>
</gene>
<keyword evidence="10" id="KW-0408">Iron</keyword>
<evidence type="ECO:0000256" key="11">
    <source>
        <dbReference type="ARBA" id="ARBA00023014"/>
    </source>
</evidence>
<reference evidence="18 19" key="1">
    <citation type="submission" date="2017-10" db="EMBL/GenBank/DDBJ databases">
        <title>Resolving the taxonomy of Roseburia spp., Eubacterium rectale and Agathobacter spp. through phylogenomic analysis.</title>
        <authorList>
            <person name="Sheridan P.O."/>
            <person name="Walker A.W."/>
            <person name="Duncan S.H."/>
            <person name="Scott K.P."/>
            <person name="Toole P.W.O."/>
            <person name="Luis P."/>
            <person name="Flint H.J."/>
        </authorList>
    </citation>
    <scope>NUCLEOTIDE SEQUENCE [LARGE SCALE GENOMIC DNA]</scope>
    <source>
        <strain evidence="18 19">JK626</strain>
    </source>
</reference>
<dbReference type="InterPro" id="IPR006467">
    <property type="entry name" value="MiaB-like_bact"/>
</dbReference>
<keyword evidence="9" id="KW-0479">Metal-binding</keyword>
<dbReference type="PANTHER" id="PTHR11918:SF45">
    <property type="entry name" value="THREONYLCARBAMOYLADENOSINE TRNA METHYLTHIOTRANSFERASE"/>
    <property type="match status" value="1"/>
</dbReference>
<dbReference type="GO" id="GO:0035598">
    <property type="term" value="F:tRNA (N(6)-L-threonylcarbamoyladenosine(37)-C(2))-methylthiotransferase activity"/>
    <property type="evidence" value="ECO:0007669"/>
    <property type="project" value="UniProtKB-EC"/>
</dbReference>
<proteinExistence type="inferred from homology"/>
<accession>A0A2G3DW24</accession>
<dbReference type="PROSITE" id="PS51449">
    <property type="entry name" value="MTTASE_N"/>
    <property type="match status" value="1"/>
</dbReference>
<dbReference type="FunFam" id="3.40.50.12160:FF:000004">
    <property type="entry name" value="Threonylcarbamoyladenosine tRNA methylthiotransferase MtaB"/>
    <property type="match status" value="1"/>
</dbReference>
<dbReference type="AlphaFoldDB" id="A0A2G3DW24"/>
<dbReference type="InterPro" id="IPR005839">
    <property type="entry name" value="Methylthiotransferase"/>
</dbReference>
<dbReference type="Pfam" id="PF04055">
    <property type="entry name" value="Radical_SAM"/>
    <property type="match status" value="1"/>
</dbReference>
<dbReference type="Pfam" id="PF00919">
    <property type="entry name" value="UPF0004"/>
    <property type="match status" value="1"/>
</dbReference>
<evidence type="ECO:0000256" key="1">
    <source>
        <dbReference type="ARBA" id="ARBA00001966"/>
    </source>
</evidence>
<dbReference type="InterPro" id="IPR020612">
    <property type="entry name" value="Methylthiotransferase_CS"/>
</dbReference>
<dbReference type="SUPFAM" id="SSF102114">
    <property type="entry name" value="Radical SAM enzymes"/>
    <property type="match status" value="1"/>
</dbReference>
<dbReference type="Gene3D" id="3.40.50.12160">
    <property type="entry name" value="Methylthiotransferase, N-terminal domain"/>
    <property type="match status" value="1"/>
</dbReference>
<evidence type="ECO:0000313" key="19">
    <source>
        <dbReference type="Proteomes" id="UP000225889"/>
    </source>
</evidence>
<keyword evidence="6 18" id="KW-0808">Transferase</keyword>
<dbReference type="InterPro" id="IPR007197">
    <property type="entry name" value="rSAM"/>
</dbReference>
<keyword evidence="7" id="KW-0949">S-adenosyl-L-methionine</keyword>
<evidence type="ECO:0000256" key="2">
    <source>
        <dbReference type="ARBA" id="ARBA00002399"/>
    </source>
</evidence>
<evidence type="ECO:0000256" key="13">
    <source>
        <dbReference type="ARBA" id="ARBA00051661"/>
    </source>
</evidence>